<evidence type="ECO:0000256" key="4">
    <source>
        <dbReference type="SAM" id="MobiDB-lite"/>
    </source>
</evidence>
<protein>
    <submittedName>
        <fullName evidence="6">Jouberin</fullName>
    </submittedName>
</protein>
<feature type="region of interest" description="Disordered" evidence="4">
    <location>
        <begin position="885"/>
        <end position="961"/>
    </location>
</feature>
<feature type="region of interest" description="Disordered" evidence="4">
    <location>
        <begin position="1"/>
        <end position="57"/>
    </location>
</feature>
<evidence type="ECO:0000313" key="7">
    <source>
        <dbReference type="Proteomes" id="UP000728185"/>
    </source>
</evidence>
<feature type="compositionally biased region" description="Basic and acidic residues" evidence="4">
    <location>
        <begin position="894"/>
        <end position="906"/>
    </location>
</feature>
<dbReference type="Pfam" id="PF00400">
    <property type="entry name" value="WD40"/>
    <property type="match status" value="3"/>
</dbReference>
<dbReference type="AlphaFoldDB" id="A0A8E0RT10"/>
<dbReference type="SMART" id="SM00320">
    <property type="entry name" value="WD40"/>
    <property type="match status" value="4"/>
</dbReference>
<feature type="compositionally biased region" description="Basic and acidic residues" evidence="4">
    <location>
        <begin position="11"/>
        <end position="22"/>
    </location>
</feature>
<dbReference type="PROSITE" id="PS50002">
    <property type="entry name" value="SH3"/>
    <property type="match status" value="1"/>
</dbReference>
<evidence type="ECO:0000256" key="1">
    <source>
        <dbReference type="ARBA" id="ARBA00022443"/>
    </source>
</evidence>
<feature type="compositionally biased region" description="Polar residues" evidence="4">
    <location>
        <begin position="1"/>
        <end position="10"/>
    </location>
</feature>
<feature type="region of interest" description="Disordered" evidence="4">
    <location>
        <begin position="669"/>
        <end position="720"/>
    </location>
</feature>
<name>A0A8E0RT10_9TREM</name>
<dbReference type="Gene3D" id="2.130.10.10">
    <property type="entry name" value="YVTN repeat-like/Quinoprotein amine dehydrogenase"/>
    <property type="match status" value="1"/>
</dbReference>
<keyword evidence="7" id="KW-1185">Reference proteome</keyword>
<dbReference type="SUPFAM" id="SSF50978">
    <property type="entry name" value="WD40 repeat-like"/>
    <property type="match status" value="1"/>
</dbReference>
<keyword evidence="3" id="KW-0853">WD repeat</keyword>
<dbReference type="Gene3D" id="2.30.30.40">
    <property type="entry name" value="SH3 Domains"/>
    <property type="match status" value="1"/>
</dbReference>
<dbReference type="PANTHER" id="PTHR44499:SF1">
    <property type="entry name" value="JOUBERIN"/>
    <property type="match status" value="1"/>
</dbReference>
<comment type="caution">
    <text evidence="6">The sequence shown here is derived from an EMBL/GenBank/DDBJ whole genome shotgun (WGS) entry which is preliminary data.</text>
</comment>
<feature type="repeat" description="WD" evidence="3">
    <location>
        <begin position="463"/>
        <end position="478"/>
    </location>
</feature>
<evidence type="ECO:0000256" key="2">
    <source>
        <dbReference type="PROSITE-ProRule" id="PRU00192"/>
    </source>
</evidence>
<feature type="compositionally biased region" description="Basic and acidic residues" evidence="4">
    <location>
        <begin position="621"/>
        <end position="645"/>
    </location>
</feature>
<gene>
    <name evidence="6" type="ORF">FBUS_02180</name>
</gene>
<dbReference type="PROSITE" id="PS50082">
    <property type="entry name" value="WD_REPEATS_2"/>
    <property type="match status" value="1"/>
</dbReference>
<sequence length="961" mass="107418">MEEPEQTQFTVKDEQITEDRSLNKKAPRPKRRSKKQVSKENREDAVQPSNSITTGQLKTRPVDTIHLTTLTDVTIHRCDALRVDPHIAYLMVRVHVMDEVSEAHMKRSVTDENEDDSYLQPICSNEVQTGPGQFLLPIWEQTLVFREEFSRIVGSRSTLIFFEILNCDLNDSPKPDKEAVEQSLDLLAWAFLRPLGANGLPNAGTRKQRLQLYEPIVSESADRCCARSSLKRLVRLGKTADPSKENSITVQNSAIKAGQDLMACWKAGQSHRIKYPSTLYISLNSLKAADALLPKLKYPLVSKTSSPVLQLTGHTRTVYAVAWAPSPIRTESSVTKSTTEVRSLPTSALSWPLASASADGTVRVWWISPSLLNSTSHDRKTTEEGRRPTIVSVSEEGVPHLPPHVGHGSIRAGETSHKGVFCAVLGHPGFVYSLAFRALGKTVSSAQLGDPLRDWLSPQTSHMLATAGYDRSVRLWNIGSRRAEGCVINHVEVHPTQPLLLVHTRDSNPKMIDLRSDFVAVRFHGSLNFHELLRSCISPCGTFVFSGSEDCNLYVWNAHTGDQVACYRQLQLRSPITAISYHPTDHVFAFTVQDTDDAPLRVYAYDPKAISLDFSLPKPEPSPRERSKRLNLDNEHLEHVHAENQKRKRERIKVALAKLDSVLNTQIKPRQTSAYNRDATDELDELQKSPQISARGRPDGESKSGDYSDQPNEVESGKLTAASHQAIALYDYRPERSDELKLHRGDRVQLLYRDTPKWWMAKDLRSGREGFVPSSYLAYDEKNVKAVDKEVNPADNMRSFRRTPSQKSRLSAKQVAELMRQSIDQSKMKPPRITIQDVDTQQPSGSSNQGLADGSRISGSPSPANLMVLTPRSSQIDKMAIMPSHWRPLPVGKDSQKADLLSDRSSMDFQGRQSRGSRPNVSFSKSPSKRPSRPLPELEGENKSISSLNRPIIQNHGSPNV</sequence>
<reference evidence="6" key="1">
    <citation type="submission" date="2019-05" db="EMBL/GenBank/DDBJ databases">
        <title>Annotation for the trematode Fasciolopsis buski.</title>
        <authorList>
            <person name="Choi Y.-J."/>
        </authorList>
    </citation>
    <scope>NUCLEOTIDE SEQUENCE</scope>
    <source>
        <strain evidence="6">HT</strain>
        <tissue evidence="6">Whole worm</tissue>
    </source>
</reference>
<dbReference type="InterPro" id="IPR036322">
    <property type="entry name" value="WD40_repeat_dom_sf"/>
</dbReference>
<dbReference type="Pfam" id="PF00018">
    <property type="entry name" value="SH3_1"/>
    <property type="match status" value="1"/>
</dbReference>
<dbReference type="OrthoDB" id="2096344at2759"/>
<dbReference type="SUPFAM" id="SSF50044">
    <property type="entry name" value="SH3-domain"/>
    <property type="match status" value="1"/>
</dbReference>
<organism evidence="6 7">
    <name type="scientific">Fasciolopsis buskii</name>
    <dbReference type="NCBI Taxonomy" id="27845"/>
    <lineage>
        <taxon>Eukaryota</taxon>
        <taxon>Metazoa</taxon>
        <taxon>Spiralia</taxon>
        <taxon>Lophotrochozoa</taxon>
        <taxon>Platyhelminthes</taxon>
        <taxon>Trematoda</taxon>
        <taxon>Digenea</taxon>
        <taxon>Plagiorchiida</taxon>
        <taxon>Echinostomata</taxon>
        <taxon>Echinostomatoidea</taxon>
        <taxon>Fasciolidae</taxon>
        <taxon>Fasciolopsis</taxon>
    </lineage>
</organism>
<dbReference type="SMART" id="SM00326">
    <property type="entry name" value="SH3"/>
    <property type="match status" value="1"/>
</dbReference>
<feature type="compositionally biased region" description="Polar residues" evidence="4">
    <location>
        <begin position="837"/>
        <end position="850"/>
    </location>
</feature>
<feature type="domain" description="SH3" evidence="5">
    <location>
        <begin position="721"/>
        <end position="782"/>
    </location>
</feature>
<feature type="compositionally biased region" description="Polar residues" evidence="4">
    <location>
        <begin position="47"/>
        <end position="57"/>
    </location>
</feature>
<dbReference type="EMBL" id="LUCM01007362">
    <property type="protein sequence ID" value="KAA0190099.1"/>
    <property type="molecule type" value="Genomic_DNA"/>
</dbReference>
<accession>A0A8E0RT10</accession>
<feature type="compositionally biased region" description="Basic residues" evidence="4">
    <location>
        <begin position="23"/>
        <end position="36"/>
    </location>
</feature>
<dbReference type="GO" id="GO:0044458">
    <property type="term" value="P:motile cilium assembly"/>
    <property type="evidence" value="ECO:0007669"/>
    <property type="project" value="TreeGrafter"/>
</dbReference>
<feature type="region of interest" description="Disordered" evidence="4">
    <location>
        <begin position="614"/>
        <end position="649"/>
    </location>
</feature>
<evidence type="ECO:0000259" key="5">
    <source>
        <dbReference type="PROSITE" id="PS50002"/>
    </source>
</evidence>
<dbReference type="InterPro" id="IPR001452">
    <property type="entry name" value="SH3_domain"/>
</dbReference>
<dbReference type="InterPro" id="IPR036028">
    <property type="entry name" value="SH3-like_dom_sf"/>
</dbReference>
<dbReference type="InterPro" id="IPR001680">
    <property type="entry name" value="WD40_rpt"/>
</dbReference>
<dbReference type="InterPro" id="IPR052803">
    <property type="entry name" value="Cilium-Associated_Jouberin"/>
</dbReference>
<dbReference type="PANTHER" id="PTHR44499">
    <property type="entry name" value="JOUBERIN"/>
    <property type="match status" value="1"/>
</dbReference>
<dbReference type="InterPro" id="IPR015943">
    <property type="entry name" value="WD40/YVTN_repeat-like_dom_sf"/>
</dbReference>
<proteinExistence type="predicted"/>
<feature type="region of interest" description="Disordered" evidence="4">
    <location>
        <begin position="837"/>
        <end position="867"/>
    </location>
</feature>
<feature type="compositionally biased region" description="Basic and acidic residues" evidence="4">
    <location>
        <begin position="696"/>
        <end position="706"/>
    </location>
</feature>
<keyword evidence="1 2" id="KW-0728">SH3 domain</keyword>
<evidence type="ECO:0000256" key="3">
    <source>
        <dbReference type="PROSITE-ProRule" id="PRU00221"/>
    </source>
</evidence>
<dbReference type="Proteomes" id="UP000728185">
    <property type="component" value="Unassembled WGS sequence"/>
</dbReference>
<feature type="compositionally biased region" description="Polar residues" evidence="4">
    <location>
        <begin position="907"/>
        <end position="923"/>
    </location>
</feature>
<dbReference type="GO" id="GO:0036064">
    <property type="term" value="C:ciliary basal body"/>
    <property type="evidence" value="ECO:0007669"/>
    <property type="project" value="TreeGrafter"/>
</dbReference>
<evidence type="ECO:0000313" key="6">
    <source>
        <dbReference type="EMBL" id="KAA0190099.1"/>
    </source>
</evidence>